<comment type="caution">
    <text evidence="2">The sequence shown here is derived from an EMBL/GenBank/DDBJ whole genome shotgun (WGS) entry which is preliminary data.</text>
</comment>
<gene>
    <name evidence="2" type="ORF">H8698_10645</name>
</gene>
<evidence type="ECO:0000313" key="2">
    <source>
        <dbReference type="EMBL" id="MBC8541434.1"/>
    </source>
</evidence>
<dbReference type="SUPFAM" id="SSF51658">
    <property type="entry name" value="Xylose isomerase-like"/>
    <property type="match status" value="1"/>
</dbReference>
<evidence type="ECO:0000259" key="1">
    <source>
        <dbReference type="Pfam" id="PF01261"/>
    </source>
</evidence>
<dbReference type="AlphaFoldDB" id="A0A926DPF7"/>
<name>A0A926DPF7_9FIRM</name>
<sequence>MKEISLQLYSIRDAITELGFEKVLDEVAKMGYTGVEFAGRGDVSAKDMKKYLDNAGLKAVSSHTGYAILKDELDAEMEYMGYLGAKYITCPSAPMGTLSQVEETAEVLNIVGKKMKENGFTLSYHNHAPELWLTVNGKRSLDYLYEITDPEYVKAQLDVFHVLRADVDPYEYVKQFAHRMPTIHLKQMLSCESKEDARAGDGVIDFRKIIDITSKTGTVEYIYEDEGRGDQLEMARVSAEFLLTI</sequence>
<feature type="domain" description="Xylose isomerase-like TIM barrel" evidence="1">
    <location>
        <begin position="24"/>
        <end position="242"/>
    </location>
</feature>
<dbReference type="EMBL" id="JACRSU010000004">
    <property type="protein sequence ID" value="MBC8541434.1"/>
    <property type="molecule type" value="Genomic_DNA"/>
</dbReference>
<dbReference type="PANTHER" id="PTHR12110:SF41">
    <property type="entry name" value="INOSOSE DEHYDRATASE"/>
    <property type="match status" value="1"/>
</dbReference>
<dbReference type="InterPro" id="IPR013022">
    <property type="entry name" value="Xyl_isomerase-like_TIM-brl"/>
</dbReference>
<dbReference type="PANTHER" id="PTHR12110">
    <property type="entry name" value="HYDROXYPYRUVATE ISOMERASE"/>
    <property type="match status" value="1"/>
</dbReference>
<dbReference type="InterPro" id="IPR036237">
    <property type="entry name" value="Xyl_isomerase-like_sf"/>
</dbReference>
<organism evidence="2 3">
    <name type="scientific">Congzhengia minquanensis</name>
    <dbReference type="NCBI Taxonomy" id="2763657"/>
    <lineage>
        <taxon>Bacteria</taxon>
        <taxon>Bacillati</taxon>
        <taxon>Bacillota</taxon>
        <taxon>Clostridia</taxon>
        <taxon>Eubacteriales</taxon>
        <taxon>Oscillospiraceae</taxon>
        <taxon>Congzhengia</taxon>
    </lineage>
</organism>
<dbReference type="Pfam" id="PF01261">
    <property type="entry name" value="AP_endonuc_2"/>
    <property type="match status" value="1"/>
</dbReference>
<dbReference type="Gene3D" id="3.20.20.150">
    <property type="entry name" value="Divalent-metal-dependent TIM barrel enzymes"/>
    <property type="match status" value="1"/>
</dbReference>
<dbReference type="Proteomes" id="UP000611762">
    <property type="component" value="Unassembled WGS sequence"/>
</dbReference>
<accession>A0A926DPF7</accession>
<keyword evidence="3" id="KW-1185">Reference proteome</keyword>
<proteinExistence type="predicted"/>
<protein>
    <submittedName>
        <fullName evidence="2">TIM barrel protein</fullName>
    </submittedName>
</protein>
<dbReference type="RefSeq" id="WP_249313471.1">
    <property type="nucleotide sequence ID" value="NZ_JACRSU010000004.1"/>
</dbReference>
<evidence type="ECO:0000313" key="3">
    <source>
        <dbReference type="Proteomes" id="UP000611762"/>
    </source>
</evidence>
<reference evidence="2" key="1">
    <citation type="submission" date="2020-08" db="EMBL/GenBank/DDBJ databases">
        <title>Genome public.</title>
        <authorList>
            <person name="Liu C."/>
            <person name="Sun Q."/>
        </authorList>
    </citation>
    <scope>NUCLEOTIDE SEQUENCE</scope>
    <source>
        <strain evidence="2">H8</strain>
    </source>
</reference>
<dbReference type="InterPro" id="IPR050312">
    <property type="entry name" value="IolE/XylAMocC-like"/>
</dbReference>